<feature type="region of interest" description="Disordered" evidence="12">
    <location>
        <begin position="240"/>
        <end position="500"/>
    </location>
</feature>
<evidence type="ECO:0000313" key="14">
    <source>
        <dbReference type="Proteomes" id="UP000094043"/>
    </source>
</evidence>
<reference evidence="13" key="1">
    <citation type="submission" date="2016-06" db="EMBL/GenBank/DDBJ databases">
        <authorList>
            <person name="Cuomo C."/>
            <person name="Litvintseva A."/>
            <person name="Heitman J."/>
            <person name="Chen Y."/>
            <person name="Sun S."/>
            <person name="Springer D."/>
            <person name="Dromer F."/>
            <person name="Young S."/>
            <person name="Zeng Q."/>
            <person name="Chapman S."/>
            <person name="Gujja S."/>
            <person name="Saif S."/>
            <person name="Birren B."/>
        </authorList>
    </citation>
    <scope>NUCLEOTIDE SEQUENCE</scope>
    <source>
        <strain evidence="13">CBS 7841</strain>
    </source>
</reference>
<keyword evidence="5 10" id="KW-0678">Repressor</keyword>
<dbReference type="EMBL" id="CP143791">
    <property type="protein sequence ID" value="WVN91126.1"/>
    <property type="molecule type" value="Genomic_DNA"/>
</dbReference>
<feature type="compositionally biased region" description="Basic and acidic residues" evidence="12">
    <location>
        <begin position="298"/>
        <end position="339"/>
    </location>
</feature>
<keyword evidence="7 10" id="KW-0805">Transcription regulation</keyword>
<organism evidence="13 14">
    <name type="scientific">Cryptococcus depauperatus CBS 7841</name>
    <dbReference type="NCBI Taxonomy" id="1295531"/>
    <lineage>
        <taxon>Eukaryota</taxon>
        <taxon>Fungi</taxon>
        <taxon>Dikarya</taxon>
        <taxon>Basidiomycota</taxon>
        <taxon>Agaricomycotina</taxon>
        <taxon>Tremellomycetes</taxon>
        <taxon>Tremellales</taxon>
        <taxon>Cryptococcaceae</taxon>
        <taxon>Cryptococcus</taxon>
    </lineage>
</organism>
<keyword evidence="6" id="KW-0597">Phosphoprotein</keyword>
<evidence type="ECO:0000256" key="5">
    <source>
        <dbReference type="ARBA" id="ARBA00022491"/>
    </source>
</evidence>
<evidence type="ECO:0000256" key="8">
    <source>
        <dbReference type="ARBA" id="ARBA00023163"/>
    </source>
</evidence>
<feature type="compositionally biased region" description="Polar residues" evidence="12">
    <location>
        <begin position="274"/>
        <end position="289"/>
    </location>
</feature>
<feature type="coiled-coil region" evidence="11">
    <location>
        <begin position="131"/>
        <end position="170"/>
    </location>
</feature>
<dbReference type="InterPro" id="IPR038635">
    <property type="entry name" value="CCR4-NOT_su2/3/5_C_sf"/>
</dbReference>
<dbReference type="Pfam" id="PF04065">
    <property type="entry name" value="Not3"/>
    <property type="match status" value="1"/>
</dbReference>
<feature type="compositionally biased region" description="Low complexity" evidence="12">
    <location>
        <begin position="357"/>
        <end position="378"/>
    </location>
</feature>
<dbReference type="GO" id="GO:0000289">
    <property type="term" value="P:nuclear-transcribed mRNA poly(A) tail shortening"/>
    <property type="evidence" value="ECO:0007669"/>
    <property type="project" value="UniProtKB-ARBA"/>
</dbReference>
<comment type="subcellular location">
    <subcellularLocation>
        <location evidence="2 10">Cytoplasm</location>
    </subcellularLocation>
    <subcellularLocation>
        <location evidence="1 10">Nucleus</location>
    </subcellularLocation>
</comment>
<evidence type="ECO:0000256" key="2">
    <source>
        <dbReference type="ARBA" id="ARBA00004496"/>
    </source>
</evidence>
<dbReference type="KEGG" id="cdep:91090585"/>
<keyword evidence="11" id="KW-0175">Coiled coil</keyword>
<dbReference type="Gene3D" id="2.30.30.1020">
    <property type="entry name" value="CCR4-NOT complex subunit 2/3/5, C-terminal domain"/>
    <property type="match status" value="1"/>
</dbReference>
<dbReference type="Pfam" id="PF04153">
    <property type="entry name" value="NOT2_3_5_C"/>
    <property type="match status" value="1"/>
</dbReference>
<feature type="compositionally biased region" description="Low complexity" evidence="12">
    <location>
        <begin position="404"/>
        <end position="422"/>
    </location>
</feature>
<comment type="similarity">
    <text evidence="3 10">Belongs to the CNOT2/3/5 family.</text>
</comment>
<evidence type="ECO:0000256" key="6">
    <source>
        <dbReference type="ARBA" id="ARBA00022553"/>
    </source>
</evidence>
<keyword evidence="8 10" id="KW-0804">Transcription</keyword>
<dbReference type="RefSeq" id="XP_066071826.1">
    <property type="nucleotide sequence ID" value="XM_066215729.1"/>
</dbReference>
<dbReference type="AlphaFoldDB" id="A0A1E3ILN8"/>
<dbReference type="GO" id="GO:0030015">
    <property type="term" value="C:CCR4-NOT core complex"/>
    <property type="evidence" value="ECO:0007669"/>
    <property type="project" value="UniProtKB-UniRule"/>
</dbReference>
<proteinExistence type="inferred from homology"/>
<dbReference type="GO" id="GO:0005634">
    <property type="term" value="C:nucleus"/>
    <property type="evidence" value="ECO:0007669"/>
    <property type="project" value="UniProtKB-SubCell"/>
</dbReference>
<dbReference type="InterPro" id="IPR040168">
    <property type="entry name" value="Not2/3/5"/>
</dbReference>
<feature type="compositionally biased region" description="Polar residues" evidence="12">
    <location>
        <begin position="442"/>
        <end position="462"/>
    </location>
</feature>
<keyword evidence="10" id="KW-0010">Activator</keyword>
<keyword evidence="14" id="KW-1185">Reference proteome</keyword>
<evidence type="ECO:0000256" key="3">
    <source>
        <dbReference type="ARBA" id="ARBA00007682"/>
    </source>
</evidence>
<evidence type="ECO:0000256" key="1">
    <source>
        <dbReference type="ARBA" id="ARBA00004123"/>
    </source>
</evidence>
<keyword evidence="9 10" id="KW-0539">Nucleus</keyword>
<evidence type="ECO:0000256" key="10">
    <source>
        <dbReference type="PIRNR" id="PIRNR005290"/>
    </source>
</evidence>
<dbReference type="GO" id="GO:0000932">
    <property type="term" value="C:P-body"/>
    <property type="evidence" value="ECO:0007669"/>
    <property type="project" value="UniProtKB-UniRule"/>
</dbReference>
<gene>
    <name evidence="13" type="ORF">L203_106377</name>
</gene>
<feature type="compositionally biased region" description="Pro residues" evidence="12">
    <location>
        <begin position="478"/>
        <end position="493"/>
    </location>
</feature>
<evidence type="ECO:0000256" key="4">
    <source>
        <dbReference type="ARBA" id="ARBA00022490"/>
    </source>
</evidence>
<dbReference type="Proteomes" id="UP000094043">
    <property type="component" value="Chromosome 8"/>
</dbReference>
<name>A0A1E3ILN8_9TREE</name>
<feature type="compositionally biased region" description="Low complexity" evidence="12">
    <location>
        <begin position="252"/>
        <end position="270"/>
    </location>
</feature>
<evidence type="ECO:0000313" key="13">
    <source>
        <dbReference type="EMBL" id="WVN91126.1"/>
    </source>
</evidence>
<dbReference type="InterPro" id="IPR012270">
    <property type="entry name" value="CCR4-NOT_su3/5"/>
</dbReference>
<dbReference type="OrthoDB" id="293823at2759"/>
<dbReference type="InterPro" id="IPR007282">
    <property type="entry name" value="NOT2/3/5_C"/>
</dbReference>
<dbReference type="InterPro" id="IPR007207">
    <property type="entry name" value="Not_N"/>
</dbReference>
<sequence length="666" mass="75930">MALRKLQAEIDRTLKSVATGVEVFEGTFDKLNHATNTTQKDKLENDLKTQIKKLQRMRDQIKAWLGNGDIKDKTQLLENRRLIETQMERFKALEKETKMKAFSKEGLIAQSRLDPAEKAKRDVIDWIGSTTDELSRQIEQTEAEAETLQATKKKKQSSERLEELEELNERREWHIGRLEIVQRMLENGQLGVSDVEDIQEDVKYFVEANMEEDFDFDNGIYDELNLQDLEEDYHDFTHDHAEQTPLSPSPEPIAKTPAKTPAPDKITPAKGRSASHTSQPETEEPSSPITKKTPLKKTTMDKEKKEKEKEEKKKEEKEKKEREREREEREKEKEEREKSSTAPTPAKPVSLPPIRYAAAAAAAVSGSSSVPVGHVAAPIHESPKEEKQEPQPQLSSLPPPPPGLYSTPSQGPQTQQPQQPQQPLAPVPTPAPAQSEHAPSISAPSDNAATTASLAHSQTPALQAQQPSQQQYIQQQQPPQPPQPSQPSQPSQPQPQQQEAGVMGNLMQSFEVAKEISKRRGEDGGDLQLALEGSFANVPQQIDAEPPRYYHPKNPIKTPSHYPQSPLPLLASPSPALFARLDLDQLFYIFYYMTGTYHQWLAARELKKQSWRFHKQYLTWFQRAHNPQAITGDYEQGGYYYFDWENSWCQRRKSDFRFEYRWLSDH</sequence>
<reference evidence="13" key="2">
    <citation type="journal article" date="2022" name="Elife">
        <title>Obligate sexual reproduction of a homothallic fungus closely related to the Cryptococcus pathogenic species complex.</title>
        <authorList>
            <person name="Passer A.R."/>
            <person name="Clancey S.A."/>
            <person name="Shea T."/>
            <person name="David-Palma M."/>
            <person name="Averette A.F."/>
            <person name="Boekhout T."/>
            <person name="Porcel B.M."/>
            <person name="Nowrousian M."/>
            <person name="Cuomo C.A."/>
            <person name="Sun S."/>
            <person name="Heitman J."/>
            <person name="Coelho M.A."/>
        </authorList>
    </citation>
    <scope>NUCLEOTIDE SEQUENCE</scope>
    <source>
        <strain evidence="13">CBS 7841</strain>
    </source>
</reference>
<evidence type="ECO:0000256" key="7">
    <source>
        <dbReference type="ARBA" id="ARBA00023015"/>
    </source>
</evidence>
<accession>A0A1E3ILN8</accession>
<dbReference type="VEuPathDB" id="FungiDB:L203_02620"/>
<comment type="function">
    <text evidence="10">Acts as component of the CCR4-NOT core complex, which in the nucleus seems to be a general transcription factor, and in the cytoplasm the major mRNA deadenylase involved in mRNA turnover. The NOT protein subcomplex negatively regulates the basal and activated transcription of many genes. Preferentially affects TC-type TATA element-dependent transcription. Could directly or indirectly inhibit component(s) of the general transcription machinery.</text>
</comment>
<evidence type="ECO:0000256" key="12">
    <source>
        <dbReference type="SAM" id="MobiDB-lite"/>
    </source>
</evidence>
<dbReference type="PANTHER" id="PTHR23326">
    <property type="entry name" value="CCR4 NOT-RELATED"/>
    <property type="match status" value="1"/>
</dbReference>
<feature type="compositionally biased region" description="Low complexity" evidence="12">
    <location>
        <begin position="463"/>
        <end position="477"/>
    </location>
</feature>
<dbReference type="PIRSF" id="PIRSF005290">
    <property type="entry name" value="NOT_su_3_5"/>
    <property type="match status" value="1"/>
</dbReference>
<reference evidence="13" key="3">
    <citation type="submission" date="2024-01" db="EMBL/GenBank/DDBJ databases">
        <authorList>
            <person name="Coelho M.A."/>
            <person name="David-Palma M."/>
            <person name="Shea T."/>
            <person name="Sun S."/>
            <person name="Cuomo C.A."/>
            <person name="Heitman J."/>
        </authorList>
    </citation>
    <scope>NUCLEOTIDE SEQUENCE</scope>
    <source>
        <strain evidence="13">CBS 7841</strain>
    </source>
</reference>
<dbReference type="FunFam" id="2.30.30.1020:FF:000006">
    <property type="entry name" value="CCR4-NOT transcription complex, subunit 3"/>
    <property type="match status" value="1"/>
</dbReference>
<evidence type="ECO:0000256" key="9">
    <source>
        <dbReference type="ARBA" id="ARBA00023242"/>
    </source>
</evidence>
<keyword evidence="4 10" id="KW-0963">Cytoplasm</keyword>
<evidence type="ECO:0000256" key="11">
    <source>
        <dbReference type="SAM" id="Coils"/>
    </source>
</evidence>
<protein>
    <recommendedName>
        <fullName evidence="10">General negative regulator of transcription subunit</fullName>
    </recommendedName>
</protein>
<dbReference type="GO" id="GO:0006355">
    <property type="term" value="P:regulation of DNA-templated transcription"/>
    <property type="evidence" value="ECO:0007669"/>
    <property type="project" value="InterPro"/>
</dbReference>
<dbReference type="GeneID" id="91090585"/>